<organism evidence="2 3">
    <name type="scientific">Chryseobacterium gleum</name>
    <name type="common">Flavobacterium gleum</name>
    <dbReference type="NCBI Taxonomy" id="250"/>
    <lineage>
        <taxon>Bacteria</taxon>
        <taxon>Pseudomonadati</taxon>
        <taxon>Bacteroidota</taxon>
        <taxon>Flavobacteriia</taxon>
        <taxon>Flavobacteriales</taxon>
        <taxon>Weeksellaceae</taxon>
        <taxon>Chryseobacterium group</taxon>
        <taxon>Chryseobacterium</taxon>
    </lineage>
</organism>
<dbReference type="STRING" id="525257.HMPREF0204_11397"/>
<evidence type="ECO:0000313" key="2">
    <source>
        <dbReference type="EMBL" id="VEE10686.1"/>
    </source>
</evidence>
<sequence length="41" mass="4584">MAKLTAQSKTSFSSSDKSRKTPVIIEFKRLGPKGGKNQRQF</sequence>
<feature type="region of interest" description="Disordered" evidence="1">
    <location>
        <begin position="1"/>
        <end position="23"/>
    </location>
</feature>
<dbReference type="Proteomes" id="UP000279227">
    <property type="component" value="Chromosome"/>
</dbReference>
<gene>
    <name evidence="2" type="ORF">NCTC11432_04310</name>
</gene>
<accession>A0A448B841</accession>
<evidence type="ECO:0000313" key="3">
    <source>
        <dbReference type="Proteomes" id="UP000279227"/>
    </source>
</evidence>
<protein>
    <submittedName>
        <fullName evidence="2">Uncharacterized protein</fullName>
    </submittedName>
</protein>
<reference evidence="2 3" key="1">
    <citation type="submission" date="2018-12" db="EMBL/GenBank/DDBJ databases">
        <authorList>
            <consortium name="Pathogen Informatics"/>
        </authorList>
    </citation>
    <scope>NUCLEOTIDE SEQUENCE [LARGE SCALE GENOMIC DNA]</scope>
    <source>
        <strain evidence="2 3">NCTC11432</strain>
    </source>
</reference>
<dbReference type="EMBL" id="LR134289">
    <property type="protein sequence ID" value="VEE10686.1"/>
    <property type="molecule type" value="Genomic_DNA"/>
</dbReference>
<dbReference type="AlphaFoldDB" id="A0A448B841"/>
<name>A0A448B841_CHRGE</name>
<evidence type="ECO:0000256" key="1">
    <source>
        <dbReference type="SAM" id="MobiDB-lite"/>
    </source>
</evidence>
<dbReference type="KEGG" id="cgle:NCTC11432_04310"/>
<proteinExistence type="predicted"/>